<keyword evidence="2" id="KW-1185">Reference proteome</keyword>
<dbReference type="OrthoDB" id="27962at2759"/>
<dbReference type="AlphaFoldDB" id="A0A2A2K8J3"/>
<protein>
    <submittedName>
        <fullName evidence="1">Uncharacterized protein</fullName>
    </submittedName>
</protein>
<evidence type="ECO:0000313" key="1">
    <source>
        <dbReference type="EMBL" id="PAV70297.1"/>
    </source>
</evidence>
<accession>A0A2A2K8J3</accession>
<reference evidence="1 2" key="1">
    <citation type="journal article" date="2017" name="Curr. Biol.">
        <title>Genome architecture and evolution of a unichromosomal asexual nematode.</title>
        <authorList>
            <person name="Fradin H."/>
            <person name="Zegar C."/>
            <person name="Gutwein M."/>
            <person name="Lucas J."/>
            <person name="Kovtun M."/>
            <person name="Corcoran D."/>
            <person name="Baugh L.R."/>
            <person name="Kiontke K."/>
            <person name="Gunsalus K."/>
            <person name="Fitch D.H."/>
            <person name="Piano F."/>
        </authorList>
    </citation>
    <scope>NUCLEOTIDE SEQUENCE [LARGE SCALE GENOMIC DNA]</scope>
    <source>
        <strain evidence="1">PF1309</strain>
    </source>
</reference>
<proteinExistence type="predicted"/>
<dbReference type="Proteomes" id="UP000218231">
    <property type="component" value="Unassembled WGS sequence"/>
</dbReference>
<comment type="caution">
    <text evidence="1">The sequence shown here is derived from an EMBL/GenBank/DDBJ whole genome shotgun (WGS) entry which is preliminary data.</text>
</comment>
<dbReference type="STRING" id="2018661.A0A2A2K8J3"/>
<sequence length="253" mass="28151">MPVAVTILPAVRLKAYHVLAGDSSFSRYIVVDVSNETEFDAELEYCGVRRMHVLPRETCRNNPQMQKEEVERLRLLLERHVTKHLDIRWDIAGQKLSGIVPMGALLSEVSFLKQLILPTITLEMCVAGRPYVSADEIPLRVGEITDLSIKIISSLSDAIGGTMSLMCEQEISSGLGLINKSDHLLVLGAKRRPFSIQPRSHDCPQPSTSLTFQFLFRVEGIFKITAQVASETSLRDDDVFGCVLTFAVTSKAY</sequence>
<organism evidence="1 2">
    <name type="scientific">Diploscapter pachys</name>
    <dbReference type="NCBI Taxonomy" id="2018661"/>
    <lineage>
        <taxon>Eukaryota</taxon>
        <taxon>Metazoa</taxon>
        <taxon>Ecdysozoa</taxon>
        <taxon>Nematoda</taxon>
        <taxon>Chromadorea</taxon>
        <taxon>Rhabditida</taxon>
        <taxon>Rhabditina</taxon>
        <taxon>Rhabditomorpha</taxon>
        <taxon>Rhabditoidea</taxon>
        <taxon>Rhabditidae</taxon>
        <taxon>Diploscapter</taxon>
    </lineage>
</organism>
<gene>
    <name evidence="1" type="ORF">WR25_11300</name>
</gene>
<dbReference type="EMBL" id="LIAE01009302">
    <property type="protein sequence ID" value="PAV70297.1"/>
    <property type="molecule type" value="Genomic_DNA"/>
</dbReference>
<evidence type="ECO:0000313" key="2">
    <source>
        <dbReference type="Proteomes" id="UP000218231"/>
    </source>
</evidence>
<name>A0A2A2K8J3_9BILA</name>